<organism evidence="2 3">
    <name type="scientific">Brachionus plicatilis</name>
    <name type="common">Marine rotifer</name>
    <name type="synonym">Brachionus muelleri</name>
    <dbReference type="NCBI Taxonomy" id="10195"/>
    <lineage>
        <taxon>Eukaryota</taxon>
        <taxon>Metazoa</taxon>
        <taxon>Spiralia</taxon>
        <taxon>Gnathifera</taxon>
        <taxon>Rotifera</taxon>
        <taxon>Eurotatoria</taxon>
        <taxon>Monogononta</taxon>
        <taxon>Pseudotrocha</taxon>
        <taxon>Ploima</taxon>
        <taxon>Brachionidae</taxon>
        <taxon>Brachionus</taxon>
    </lineage>
</organism>
<reference evidence="2 3" key="1">
    <citation type="journal article" date="2018" name="Sci. Rep.">
        <title>Genomic signatures of local adaptation to the degree of environmental predictability in rotifers.</title>
        <authorList>
            <person name="Franch-Gras L."/>
            <person name="Hahn C."/>
            <person name="Garcia-Roger E.M."/>
            <person name="Carmona M.J."/>
            <person name="Serra M."/>
            <person name="Gomez A."/>
        </authorList>
    </citation>
    <scope>NUCLEOTIDE SEQUENCE [LARGE SCALE GENOMIC DNA]</scope>
    <source>
        <strain evidence="2">HYR1</strain>
    </source>
</reference>
<proteinExistence type="predicted"/>
<keyword evidence="3" id="KW-1185">Reference proteome</keyword>
<dbReference type="AlphaFoldDB" id="A0A3M7P8V7"/>
<protein>
    <recommendedName>
        <fullName evidence="4">Secreted protein</fullName>
    </recommendedName>
</protein>
<name>A0A3M7P8V7_BRAPC</name>
<comment type="caution">
    <text evidence="2">The sequence shown here is derived from an EMBL/GenBank/DDBJ whole genome shotgun (WGS) entry which is preliminary data.</text>
</comment>
<feature type="signal peptide" evidence="1">
    <location>
        <begin position="1"/>
        <end position="19"/>
    </location>
</feature>
<evidence type="ECO:0000313" key="3">
    <source>
        <dbReference type="Proteomes" id="UP000276133"/>
    </source>
</evidence>
<accession>A0A3M7P8V7</accession>
<gene>
    <name evidence="2" type="ORF">BpHYR1_037318</name>
</gene>
<dbReference type="EMBL" id="REGN01012394">
    <property type="protein sequence ID" value="RMZ95498.1"/>
    <property type="molecule type" value="Genomic_DNA"/>
</dbReference>
<sequence>MFFCCFCIVLCFLFNSSSAASNIPFSGRFVCMQIFEQLHFNKLIKPDRKPLAFVRSNGPLLNSITQLFVADQQHTVSNYALNGRVAA</sequence>
<keyword evidence="1" id="KW-0732">Signal</keyword>
<dbReference type="Proteomes" id="UP000276133">
    <property type="component" value="Unassembled WGS sequence"/>
</dbReference>
<evidence type="ECO:0008006" key="4">
    <source>
        <dbReference type="Google" id="ProtNLM"/>
    </source>
</evidence>
<feature type="chain" id="PRO_5018194478" description="Secreted protein" evidence="1">
    <location>
        <begin position="20"/>
        <end position="87"/>
    </location>
</feature>
<evidence type="ECO:0000313" key="2">
    <source>
        <dbReference type="EMBL" id="RMZ95498.1"/>
    </source>
</evidence>
<evidence type="ECO:0000256" key="1">
    <source>
        <dbReference type="SAM" id="SignalP"/>
    </source>
</evidence>